<dbReference type="Pfam" id="PF03004">
    <property type="entry name" value="Transposase_24"/>
    <property type="match status" value="1"/>
</dbReference>
<dbReference type="KEGG" id="cam:113788223"/>
<evidence type="ECO:0000313" key="3">
    <source>
        <dbReference type="RefSeq" id="XP_027193548.1"/>
    </source>
</evidence>
<feature type="region of interest" description="Disordered" evidence="1">
    <location>
        <begin position="168"/>
        <end position="206"/>
    </location>
</feature>
<proteinExistence type="predicted"/>
<keyword evidence="2" id="KW-1185">Reference proteome</keyword>
<dbReference type="AlphaFoldDB" id="A0A3Q7XXN6"/>
<evidence type="ECO:0000256" key="1">
    <source>
        <dbReference type="SAM" id="MobiDB-lite"/>
    </source>
</evidence>
<organism evidence="2 3">
    <name type="scientific">Cicer arietinum</name>
    <name type="common">Chickpea</name>
    <name type="synonym">Garbanzo</name>
    <dbReference type="NCBI Taxonomy" id="3827"/>
    <lineage>
        <taxon>Eukaryota</taxon>
        <taxon>Viridiplantae</taxon>
        <taxon>Streptophyta</taxon>
        <taxon>Embryophyta</taxon>
        <taxon>Tracheophyta</taxon>
        <taxon>Spermatophyta</taxon>
        <taxon>Magnoliopsida</taxon>
        <taxon>eudicotyledons</taxon>
        <taxon>Gunneridae</taxon>
        <taxon>Pentapetalae</taxon>
        <taxon>rosids</taxon>
        <taxon>fabids</taxon>
        <taxon>Fabales</taxon>
        <taxon>Fabaceae</taxon>
        <taxon>Papilionoideae</taxon>
        <taxon>50 kb inversion clade</taxon>
        <taxon>NPAAA clade</taxon>
        <taxon>Hologalegina</taxon>
        <taxon>IRL clade</taxon>
        <taxon>Cicereae</taxon>
        <taxon>Cicer</taxon>
    </lineage>
</organism>
<sequence length="206" mass="23252">MKTIRLFLSNTNEKADKNAANGEKLTILHTLGSKTLARKRDELELRDGRKYSRGEMYSICHKKSDGSFVNDEAKEKYEQLQAEIGKTPSPNEAFVNVFGEEHPGYVRCVGLGITPSQITTSASHSVRSMSSSEANEKMEKMQAEIDRLKKRDYEVDMLKEQIAFLMQMQNSRDKQAMDIESPIDGRRSSESNHQPDDRGTTSLGTN</sequence>
<accession>A0A3Q7XXN6</accession>
<dbReference type="RefSeq" id="XP_027193548.1">
    <property type="nucleotide sequence ID" value="XM_027337747.1"/>
</dbReference>
<dbReference type="InterPro" id="IPR004252">
    <property type="entry name" value="Probable_transposase_24"/>
</dbReference>
<reference evidence="3" key="1">
    <citation type="submission" date="2025-08" db="UniProtKB">
        <authorList>
            <consortium name="RefSeq"/>
        </authorList>
    </citation>
    <scope>IDENTIFICATION</scope>
    <source>
        <tissue evidence="3">Etiolated seedlings</tissue>
    </source>
</reference>
<protein>
    <submittedName>
        <fullName evidence="3">Uncharacterized protein LOC113788223</fullName>
    </submittedName>
</protein>
<gene>
    <name evidence="3" type="primary">LOC113788223</name>
</gene>
<evidence type="ECO:0000313" key="2">
    <source>
        <dbReference type="Proteomes" id="UP000087171"/>
    </source>
</evidence>
<dbReference type="GeneID" id="113788223"/>
<feature type="compositionally biased region" description="Basic and acidic residues" evidence="1">
    <location>
        <begin position="171"/>
        <end position="199"/>
    </location>
</feature>
<name>A0A3Q7XXN6_CICAR</name>
<dbReference type="OrthoDB" id="1428967at2759"/>
<dbReference type="Proteomes" id="UP000087171">
    <property type="component" value="Unplaced"/>
</dbReference>